<dbReference type="AlphaFoldDB" id="A0A6J4LSN0"/>
<protein>
    <submittedName>
        <fullName evidence="1">Uncharacterized protein</fullName>
    </submittedName>
</protein>
<accession>A0A6J4LSN0</accession>
<feature type="non-terminal residue" evidence="1">
    <location>
        <position position="25"/>
    </location>
</feature>
<dbReference type="EMBL" id="CADCTX010000684">
    <property type="protein sequence ID" value="CAA9340345.1"/>
    <property type="molecule type" value="Genomic_DNA"/>
</dbReference>
<organism evidence="1">
    <name type="scientific">uncultured Gemmatimonadaceae bacterium</name>
    <dbReference type="NCBI Taxonomy" id="246130"/>
    <lineage>
        <taxon>Bacteria</taxon>
        <taxon>Pseudomonadati</taxon>
        <taxon>Gemmatimonadota</taxon>
        <taxon>Gemmatimonadia</taxon>
        <taxon>Gemmatimonadales</taxon>
        <taxon>Gemmatimonadaceae</taxon>
        <taxon>environmental samples</taxon>
    </lineage>
</organism>
<reference evidence="1" key="1">
    <citation type="submission" date="2020-02" db="EMBL/GenBank/DDBJ databases">
        <authorList>
            <person name="Meier V. D."/>
        </authorList>
    </citation>
    <scope>NUCLEOTIDE SEQUENCE</scope>
    <source>
        <strain evidence="1">AVDCRST_MAG40</strain>
    </source>
</reference>
<sequence>MDERLAALALAEVPGVGELRHRALV</sequence>
<name>A0A6J4LSN0_9BACT</name>
<evidence type="ECO:0000313" key="1">
    <source>
        <dbReference type="EMBL" id="CAA9340345.1"/>
    </source>
</evidence>
<gene>
    <name evidence="1" type="ORF">AVDCRST_MAG40-2373</name>
</gene>
<proteinExistence type="predicted"/>